<dbReference type="CDD" id="cd15831">
    <property type="entry name" value="BTAD"/>
    <property type="match status" value="1"/>
</dbReference>
<accession>A0A372LWY4</accession>
<dbReference type="PANTHER" id="PTHR35807:SF1">
    <property type="entry name" value="TRANSCRIPTIONAL REGULATOR REDD"/>
    <property type="match status" value="1"/>
</dbReference>
<organism evidence="8 9">
    <name type="scientific">Streptomyces triticagri</name>
    <dbReference type="NCBI Taxonomy" id="2293568"/>
    <lineage>
        <taxon>Bacteria</taxon>
        <taxon>Bacillati</taxon>
        <taxon>Actinomycetota</taxon>
        <taxon>Actinomycetes</taxon>
        <taxon>Kitasatosporales</taxon>
        <taxon>Streptomycetaceae</taxon>
        <taxon>Streptomyces</taxon>
    </lineage>
</organism>
<evidence type="ECO:0000256" key="6">
    <source>
        <dbReference type="PROSITE-ProRule" id="PRU01091"/>
    </source>
</evidence>
<dbReference type="SUPFAM" id="SSF46894">
    <property type="entry name" value="C-terminal effector domain of the bipartite response regulators"/>
    <property type="match status" value="1"/>
</dbReference>
<dbReference type="InterPro" id="IPR036388">
    <property type="entry name" value="WH-like_DNA-bd_sf"/>
</dbReference>
<dbReference type="SMART" id="SM00862">
    <property type="entry name" value="Trans_reg_C"/>
    <property type="match status" value="1"/>
</dbReference>
<feature type="DNA-binding region" description="OmpR/PhoB-type" evidence="6">
    <location>
        <begin position="1"/>
        <end position="101"/>
    </location>
</feature>
<dbReference type="InterPro" id="IPR005158">
    <property type="entry name" value="BTAD"/>
</dbReference>
<gene>
    <name evidence="8" type="ORF">DY218_31030</name>
</gene>
<feature type="domain" description="OmpR/PhoB-type" evidence="7">
    <location>
        <begin position="1"/>
        <end position="101"/>
    </location>
</feature>
<dbReference type="GO" id="GO:0003677">
    <property type="term" value="F:DNA binding"/>
    <property type="evidence" value="ECO:0007669"/>
    <property type="project" value="UniProtKB-UniRule"/>
</dbReference>
<dbReference type="Gene3D" id="1.25.40.10">
    <property type="entry name" value="Tetratricopeptide repeat domain"/>
    <property type="match status" value="1"/>
</dbReference>
<comment type="caution">
    <text evidence="8">The sequence shown here is derived from an EMBL/GenBank/DDBJ whole genome shotgun (WGS) entry which is preliminary data.</text>
</comment>
<keyword evidence="9" id="KW-1185">Reference proteome</keyword>
<dbReference type="OrthoDB" id="4336084at2"/>
<evidence type="ECO:0000256" key="4">
    <source>
        <dbReference type="ARBA" id="ARBA00023125"/>
    </source>
</evidence>
<evidence type="ECO:0000313" key="9">
    <source>
        <dbReference type="Proteomes" id="UP000263094"/>
    </source>
</evidence>
<proteinExistence type="inferred from homology"/>
<evidence type="ECO:0000259" key="7">
    <source>
        <dbReference type="PROSITE" id="PS51755"/>
    </source>
</evidence>
<protein>
    <recommendedName>
        <fullName evidence="7">OmpR/PhoB-type domain-containing protein</fullName>
    </recommendedName>
</protein>
<evidence type="ECO:0000256" key="2">
    <source>
        <dbReference type="ARBA" id="ARBA00023012"/>
    </source>
</evidence>
<sequence>MEVRVLGPVEIWDCDKTVDVGPIQQRIVLAVLAANASRPVSAEALIDRVWGEQPPAKARDALYTYISRLRRLLGSRQSAAGAPEVEGVQVLRRADGYLLDMEAELIDLHRFRQLVARARVEESSEVDRAKLLREALDTWSETPLAGLPGQWVARARGSWEHERLDAATRWAALELRLGRPLDVIAPLRELLWDHPVAEPLAAVLMRALAMAGREAEALDYYASLRTQLADTLGVEPGSQLRAVHQALLRDEL</sequence>
<keyword evidence="3" id="KW-0805">Transcription regulation</keyword>
<keyword evidence="2" id="KW-0902">Two-component regulatory system</keyword>
<dbReference type="SMART" id="SM01043">
    <property type="entry name" value="BTAD"/>
    <property type="match status" value="1"/>
</dbReference>
<reference evidence="8 9" key="1">
    <citation type="submission" date="2018-08" db="EMBL/GenBank/DDBJ databases">
        <title>Isolation, diversity and antifungal activity of Actinobacteria from wheat.</title>
        <authorList>
            <person name="Han C."/>
        </authorList>
    </citation>
    <scope>NUCLEOTIDE SEQUENCE [LARGE SCALE GENOMIC DNA]</scope>
    <source>
        <strain evidence="8 9">NEAU-YY421</strain>
    </source>
</reference>
<dbReference type="Pfam" id="PF03704">
    <property type="entry name" value="BTAD"/>
    <property type="match status" value="1"/>
</dbReference>
<dbReference type="GO" id="GO:0000160">
    <property type="term" value="P:phosphorelay signal transduction system"/>
    <property type="evidence" value="ECO:0007669"/>
    <property type="project" value="UniProtKB-KW"/>
</dbReference>
<dbReference type="EMBL" id="QUAK01000232">
    <property type="protein sequence ID" value="RFU82783.1"/>
    <property type="molecule type" value="Genomic_DNA"/>
</dbReference>
<dbReference type="InterPro" id="IPR016032">
    <property type="entry name" value="Sig_transdc_resp-reg_C-effctor"/>
</dbReference>
<dbReference type="RefSeq" id="WP_128559478.1">
    <property type="nucleotide sequence ID" value="NZ_QUAK01000232.1"/>
</dbReference>
<dbReference type="InterPro" id="IPR051677">
    <property type="entry name" value="AfsR-DnrI-RedD_regulator"/>
</dbReference>
<dbReference type="Pfam" id="PF00486">
    <property type="entry name" value="Trans_reg_C"/>
    <property type="match status" value="1"/>
</dbReference>
<name>A0A372LWY4_9ACTN</name>
<keyword evidence="5" id="KW-0804">Transcription</keyword>
<evidence type="ECO:0000256" key="3">
    <source>
        <dbReference type="ARBA" id="ARBA00023015"/>
    </source>
</evidence>
<dbReference type="PANTHER" id="PTHR35807">
    <property type="entry name" value="TRANSCRIPTIONAL REGULATOR REDD-RELATED"/>
    <property type="match status" value="1"/>
</dbReference>
<evidence type="ECO:0000256" key="1">
    <source>
        <dbReference type="ARBA" id="ARBA00005820"/>
    </source>
</evidence>
<dbReference type="SUPFAM" id="SSF48452">
    <property type="entry name" value="TPR-like"/>
    <property type="match status" value="1"/>
</dbReference>
<keyword evidence="4 6" id="KW-0238">DNA-binding</keyword>
<evidence type="ECO:0000256" key="5">
    <source>
        <dbReference type="ARBA" id="ARBA00023163"/>
    </source>
</evidence>
<comment type="similarity">
    <text evidence="1">Belongs to the AfsR/DnrI/RedD regulatory family.</text>
</comment>
<dbReference type="InterPro" id="IPR001867">
    <property type="entry name" value="OmpR/PhoB-type_DNA-bd"/>
</dbReference>
<dbReference type="PROSITE" id="PS51755">
    <property type="entry name" value="OMPR_PHOB"/>
    <property type="match status" value="1"/>
</dbReference>
<dbReference type="InterPro" id="IPR011990">
    <property type="entry name" value="TPR-like_helical_dom_sf"/>
</dbReference>
<dbReference type="GO" id="GO:0006355">
    <property type="term" value="P:regulation of DNA-templated transcription"/>
    <property type="evidence" value="ECO:0007669"/>
    <property type="project" value="InterPro"/>
</dbReference>
<dbReference type="Proteomes" id="UP000263094">
    <property type="component" value="Unassembled WGS sequence"/>
</dbReference>
<dbReference type="AlphaFoldDB" id="A0A372LWY4"/>
<evidence type="ECO:0000313" key="8">
    <source>
        <dbReference type="EMBL" id="RFU82783.1"/>
    </source>
</evidence>
<dbReference type="Gene3D" id="1.10.10.10">
    <property type="entry name" value="Winged helix-like DNA-binding domain superfamily/Winged helix DNA-binding domain"/>
    <property type="match status" value="1"/>
</dbReference>